<reference evidence="2 3" key="1">
    <citation type="submission" date="2023-04" db="EMBL/GenBank/DDBJ databases">
        <title>Genome Encyclopedia of Bacteria and Archaea VI: Functional Genomics of Type Strains.</title>
        <authorList>
            <person name="Whitman W."/>
        </authorList>
    </citation>
    <scope>NUCLEOTIDE SEQUENCE [LARGE SCALE GENOMIC DNA]</scope>
    <source>
        <strain evidence="2 3">SG_E_30_P1</strain>
    </source>
</reference>
<organism evidence="2 3">
    <name type="scientific">Antiquaquibacter oligotrophicus</name>
    <dbReference type="NCBI Taxonomy" id="2880260"/>
    <lineage>
        <taxon>Bacteria</taxon>
        <taxon>Bacillati</taxon>
        <taxon>Actinomycetota</taxon>
        <taxon>Actinomycetes</taxon>
        <taxon>Micrococcales</taxon>
        <taxon>Microbacteriaceae</taxon>
        <taxon>Antiquaquibacter</taxon>
    </lineage>
</organism>
<proteinExistence type="predicted"/>
<gene>
    <name evidence="2" type="ORF">M2152_000179</name>
</gene>
<protein>
    <submittedName>
        <fullName evidence="2">Uncharacterized protein</fullName>
    </submittedName>
</protein>
<evidence type="ECO:0000313" key="2">
    <source>
        <dbReference type="EMBL" id="MDH6179997.1"/>
    </source>
</evidence>
<evidence type="ECO:0000256" key="1">
    <source>
        <dbReference type="SAM" id="MobiDB-lite"/>
    </source>
</evidence>
<dbReference type="RefSeq" id="WP_322132366.1">
    <property type="nucleotide sequence ID" value="NZ_CP085036.1"/>
</dbReference>
<feature type="compositionally biased region" description="Basic and acidic residues" evidence="1">
    <location>
        <begin position="8"/>
        <end position="25"/>
    </location>
</feature>
<accession>A0ABT6KLK8</accession>
<name>A0ABT6KLK8_9MICO</name>
<sequence length="48" mass="5120">MSDSTSIPEEKPTDLGDGWVEKDGDVVPDEAEEILPQAEPTEGQAPLP</sequence>
<comment type="caution">
    <text evidence="2">The sequence shown here is derived from an EMBL/GenBank/DDBJ whole genome shotgun (WGS) entry which is preliminary data.</text>
</comment>
<keyword evidence="3" id="KW-1185">Reference proteome</keyword>
<evidence type="ECO:0000313" key="3">
    <source>
        <dbReference type="Proteomes" id="UP001160142"/>
    </source>
</evidence>
<feature type="region of interest" description="Disordered" evidence="1">
    <location>
        <begin position="1"/>
        <end position="48"/>
    </location>
</feature>
<dbReference type="EMBL" id="JARXVQ010000001">
    <property type="protein sequence ID" value="MDH6179997.1"/>
    <property type="molecule type" value="Genomic_DNA"/>
</dbReference>
<dbReference type="Proteomes" id="UP001160142">
    <property type="component" value="Unassembled WGS sequence"/>
</dbReference>